<proteinExistence type="predicted"/>
<protein>
    <submittedName>
        <fullName evidence="1">Methyl-CPG-binding domain protein 02</fullName>
    </submittedName>
</protein>
<name>A0A4Y1R6C2_PRUDU</name>
<organism evidence="1">
    <name type="scientific">Prunus dulcis</name>
    <name type="common">Almond</name>
    <name type="synonym">Amygdalus dulcis</name>
    <dbReference type="NCBI Taxonomy" id="3755"/>
    <lineage>
        <taxon>Eukaryota</taxon>
        <taxon>Viridiplantae</taxon>
        <taxon>Streptophyta</taxon>
        <taxon>Embryophyta</taxon>
        <taxon>Tracheophyta</taxon>
        <taxon>Spermatophyta</taxon>
        <taxon>Magnoliopsida</taxon>
        <taxon>eudicotyledons</taxon>
        <taxon>Gunneridae</taxon>
        <taxon>Pentapetalae</taxon>
        <taxon>rosids</taxon>
        <taxon>fabids</taxon>
        <taxon>Rosales</taxon>
        <taxon>Rosaceae</taxon>
        <taxon>Amygdaloideae</taxon>
        <taxon>Amygdaleae</taxon>
        <taxon>Prunus</taxon>
    </lineage>
</organism>
<reference evidence="1" key="1">
    <citation type="journal article" date="2019" name="Science">
        <title>Mutation of a bHLH transcription factor allowed almond domestication.</title>
        <authorList>
            <person name="Sanchez-Perez R."/>
            <person name="Pavan S."/>
            <person name="Mazzeo R."/>
            <person name="Moldovan C."/>
            <person name="Aiese Cigliano R."/>
            <person name="Del Cueto J."/>
            <person name="Ricciardi F."/>
            <person name="Lotti C."/>
            <person name="Ricciardi L."/>
            <person name="Dicenta F."/>
            <person name="Lopez-Marques R.L."/>
            <person name="Lindberg Moller B."/>
        </authorList>
    </citation>
    <scope>NUCLEOTIDE SEQUENCE</scope>
</reference>
<dbReference type="AlphaFoldDB" id="A0A4Y1R6C2"/>
<dbReference type="EMBL" id="AP019299">
    <property type="protein sequence ID" value="BBG99604.1"/>
    <property type="molecule type" value="Genomic_DNA"/>
</dbReference>
<evidence type="ECO:0000313" key="1">
    <source>
        <dbReference type="EMBL" id="BBG99604.1"/>
    </source>
</evidence>
<sequence length="111" mass="12311">MKYFLEHPEYLTDGNLAWLGPDGSEDLQLDKAALLPPLYLEATMLDPVVRPTNNPATTRIPLKICSCNPRISTKSSQVQLLWGPSASCNSKAQTKISHTRKNDNEEALLAF</sequence>
<gene>
    <name evidence="1" type="ORF">Prudu_009346</name>
</gene>
<accession>A0A4Y1R6C2</accession>